<evidence type="ECO:0000313" key="1">
    <source>
        <dbReference type="EMBL" id="KFI25148.1"/>
    </source>
</evidence>
<dbReference type="eggNOG" id="ENOG502ZKWQ">
    <property type="taxonomic scope" value="Bacteria"/>
</dbReference>
<dbReference type="Proteomes" id="UP000028824">
    <property type="component" value="Unassembled WGS sequence"/>
</dbReference>
<dbReference type="EMBL" id="JFZB01000027">
    <property type="protein sequence ID" value="KFI25148.1"/>
    <property type="molecule type" value="Genomic_DNA"/>
</dbReference>
<sequence>MSYWTGSEAAIAAANAAAWAAYIADYPTAEHGGETVANPTTAWAEPAPTVAGDWAIPAYPGMTAPEGCREVAAVEWASFSP</sequence>
<comment type="caution">
    <text evidence="1">The sequence shown here is derived from an EMBL/GenBank/DDBJ whole genome shotgun (WGS) entry which is preliminary data.</text>
</comment>
<dbReference type="RefSeq" id="WP_036638754.1">
    <property type="nucleotide sequence ID" value="NZ_JFZB01000027.1"/>
</dbReference>
<dbReference type="AlphaFoldDB" id="A0A086XSZ8"/>
<dbReference type="OrthoDB" id="9980679at2"/>
<protein>
    <submittedName>
        <fullName evidence="1">Uncharacterized protein</fullName>
    </submittedName>
</protein>
<gene>
    <name evidence="1" type="ORF">CG50_06200</name>
</gene>
<organism evidence="1 2">
    <name type="scientific">Paenirhodobacter enshiensis</name>
    <dbReference type="NCBI Taxonomy" id="1105367"/>
    <lineage>
        <taxon>Bacteria</taxon>
        <taxon>Pseudomonadati</taxon>
        <taxon>Pseudomonadota</taxon>
        <taxon>Alphaproteobacteria</taxon>
        <taxon>Rhodobacterales</taxon>
        <taxon>Rhodobacter group</taxon>
        <taxon>Paenirhodobacter</taxon>
    </lineage>
</organism>
<proteinExistence type="predicted"/>
<accession>A0A086XSZ8</accession>
<name>A0A086XSZ8_9RHOB</name>
<reference evidence="1 2" key="1">
    <citation type="submission" date="2014-03" db="EMBL/GenBank/DDBJ databases">
        <title>Genome of Paenirhodobacter enshiensis DW2-9.</title>
        <authorList>
            <person name="Wang D."/>
            <person name="Wang G."/>
        </authorList>
    </citation>
    <scope>NUCLEOTIDE SEQUENCE [LARGE SCALE GENOMIC DNA]</scope>
    <source>
        <strain evidence="1 2">DW2-9</strain>
    </source>
</reference>
<evidence type="ECO:0000313" key="2">
    <source>
        <dbReference type="Proteomes" id="UP000028824"/>
    </source>
</evidence>
<keyword evidence="2" id="KW-1185">Reference proteome</keyword>